<organism evidence="1 2">
    <name type="scientific">Planktothrix paucivesiculata PCC 9631</name>
    <dbReference type="NCBI Taxonomy" id="671071"/>
    <lineage>
        <taxon>Bacteria</taxon>
        <taxon>Bacillati</taxon>
        <taxon>Cyanobacteriota</taxon>
        <taxon>Cyanophyceae</taxon>
        <taxon>Oscillatoriophycideae</taxon>
        <taxon>Oscillatoriales</taxon>
        <taxon>Microcoleaceae</taxon>
        <taxon>Planktothrix</taxon>
    </lineage>
</organism>
<gene>
    <name evidence="1" type="ORF">PL9631_1030097</name>
</gene>
<evidence type="ECO:0000313" key="1">
    <source>
        <dbReference type="EMBL" id="VXD11593.1"/>
    </source>
</evidence>
<dbReference type="EMBL" id="CZCS02000006">
    <property type="protein sequence ID" value="VXD11593.1"/>
    <property type="molecule type" value="Genomic_DNA"/>
</dbReference>
<dbReference type="AlphaFoldDB" id="A0A7Z9DUS5"/>
<keyword evidence="2" id="KW-1185">Reference proteome</keyword>
<evidence type="ECO:0000313" key="2">
    <source>
        <dbReference type="Proteomes" id="UP000182190"/>
    </source>
</evidence>
<dbReference type="OrthoDB" id="490425at2"/>
<accession>A0A7Z9DUS5</accession>
<protein>
    <submittedName>
        <fullName evidence="1">Uncharacterized protein</fullName>
    </submittedName>
</protein>
<dbReference type="Proteomes" id="UP000182190">
    <property type="component" value="Unassembled WGS sequence"/>
</dbReference>
<reference evidence="1" key="1">
    <citation type="submission" date="2019-10" db="EMBL/GenBank/DDBJ databases">
        <authorList>
            <consortium name="Genoscope - CEA"/>
            <person name="William W."/>
        </authorList>
    </citation>
    <scope>NUCLEOTIDE SEQUENCE [LARGE SCALE GENOMIC DNA]</scope>
    <source>
        <strain evidence="1">BBR_PRJEB10994</strain>
    </source>
</reference>
<sequence length="167" mass="18977">MAQVDKIFSQAAQEWDLDSLYADLASAKGKHLTPIEKAHLRGLLSGCSPSEIAEKLDKIPRGVESDLCATVYKYVKSLLDKAEKVENWRKIYEWLDESGYKSKLDNKVPVKTLLPKQSIVNITNFNIEQDQIVFQFHLTIPTSQITELSIQDCNIDENINNNHTDNN</sequence>
<comment type="caution">
    <text evidence="1">The sequence shown here is derived from an EMBL/GenBank/DDBJ whole genome shotgun (WGS) entry which is preliminary data.</text>
</comment>
<name>A0A7Z9DUS5_9CYAN</name>
<proteinExistence type="predicted"/>